<evidence type="ECO:0000313" key="3">
    <source>
        <dbReference type="Proteomes" id="UP001140949"/>
    </source>
</evidence>
<reference evidence="2" key="1">
    <citation type="journal article" date="2023" name="GigaByte">
        <title>Genome assembly of the bearded iris, Iris pallida Lam.</title>
        <authorList>
            <person name="Bruccoleri R.E."/>
            <person name="Oakeley E.J."/>
            <person name="Faust A.M.E."/>
            <person name="Altorfer M."/>
            <person name="Dessus-Babus S."/>
            <person name="Burckhardt D."/>
            <person name="Oertli M."/>
            <person name="Naumann U."/>
            <person name="Petersen F."/>
            <person name="Wong J."/>
        </authorList>
    </citation>
    <scope>NUCLEOTIDE SEQUENCE</scope>
    <source>
        <strain evidence="2">GSM-AAB239-AS_SAM_17_03QT</strain>
    </source>
</reference>
<name>A0AAX6ESU2_IRIPA</name>
<gene>
    <name evidence="2" type="ORF">M6B38_106090</name>
</gene>
<feature type="compositionally biased region" description="Low complexity" evidence="1">
    <location>
        <begin position="11"/>
        <end position="32"/>
    </location>
</feature>
<dbReference type="EMBL" id="JANAVB010034417">
    <property type="protein sequence ID" value="KAJ6806889.1"/>
    <property type="molecule type" value="Genomic_DNA"/>
</dbReference>
<organism evidence="2 3">
    <name type="scientific">Iris pallida</name>
    <name type="common">Sweet iris</name>
    <dbReference type="NCBI Taxonomy" id="29817"/>
    <lineage>
        <taxon>Eukaryota</taxon>
        <taxon>Viridiplantae</taxon>
        <taxon>Streptophyta</taxon>
        <taxon>Embryophyta</taxon>
        <taxon>Tracheophyta</taxon>
        <taxon>Spermatophyta</taxon>
        <taxon>Magnoliopsida</taxon>
        <taxon>Liliopsida</taxon>
        <taxon>Asparagales</taxon>
        <taxon>Iridaceae</taxon>
        <taxon>Iridoideae</taxon>
        <taxon>Irideae</taxon>
        <taxon>Iris</taxon>
    </lineage>
</organism>
<accession>A0AAX6ESU2</accession>
<feature type="compositionally biased region" description="Polar residues" evidence="1">
    <location>
        <begin position="42"/>
        <end position="73"/>
    </location>
</feature>
<dbReference type="AlphaFoldDB" id="A0AAX6ESU2"/>
<keyword evidence="3" id="KW-1185">Reference proteome</keyword>
<comment type="caution">
    <text evidence="2">The sequence shown here is derived from an EMBL/GenBank/DDBJ whole genome shotgun (WGS) entry which is preliminary data.</text>
</comment>
<evidence type="ECO:0000256" key="1">
    <source>
        <dbReference type="SAM" id="MobiDB-lite"/>
    </source>
</evidence>
<evidence type="ECO:0000313" key="2">
    <source>
        <dbReference type="EMBL" id="KAJ6806889.1"/>
    </source>
</evidence>
<protein>
    <submittedName>
        <fullName evidence="2">Ethylene-responsive transcription factor 1-like</fullName>
    </submittedName>
</protein>
<proteinExistence type="predicted"/>
<sequence length="95" mass="9859">MSPSVPDRAVALPLSTTTASSLTSSTALSLPSRLPDRRTDTMGGSASGDSTYRQASSSRGSMHTSADTTSEHAPSSPEKSRSDAARARALPFDEM</sequence>
<reference evidence="2" key="2">
    <citation type="submission" date="2023-04" db="EMBL/GenBank/DDBJ databases">
        <authorList>
            <person name="Bruccoleri R.E."/>
            <person name="Oakeley E.J."/>
            <person name="Faust A.-M."/>
            <person name="Dessus-Babus S."/>
            <person name="Altorfer M."/>
            <person name="Burckhardt D."/>
            <person name="Oertli M."/>
            <person name="Naumann U."/>
            <person name="Petersen F."/>
            <person name="Wong J."/>
        </authorList>
    </citation>
    <scope>NUCLEOTIDE SEQUENCE</scope>
    <source>
        <strain evidence="2">GSM-AAB239-AS_SAM_17_03QT</strain>
        <tissue evidence="2">Leaf</tissue>
    </source>
</reference>
<dbReference type="Proteomes" id="UP001140949">
    <property type="component" value="Unassembled WGS sequence"/>
</dbReference>
<feature type="region of interest" description="Disordered" evidence="1">
    <location>
        <begin position="1"/>
        <end position="95"/>
    </location>
</feature>